<accession>A0AA90PJ65</accession>
<gene>
    <name evidence="2" type="ORF">Q5I04_00055</name>
    <name evidence="3" type="ORF">Q5I06_00055</name>
</gene>
<dbReference type="EMBL" id="JAUYZK010000001">
    <property type="protein sequence ID" value="MDP2538179.1"/>
    <property type="molecule type" value="Genomic_DNA"/>
</dbReference>
<comment type="caution">
    <text evidence="3">The sequence shown here is derived from an EMBL/GenBank/DDBJ whole genome shotgun (WGS) entry which is preliminary data.</text>
</comment>
<dbReference type="AlphaFoldDB" id="A0AA90PJ65"/>
<dbReference type="EMBL" id="JAUPEV010000001">
    <property type="protein sequence ID" value="MDO7252312.1"/>
    <property type="molecule type" value="Genomic_DNA"/>
</dbReference>
<evidence type="ECO:0000313" key="3">
    <source>
        <dbReference type="EMBL" id="MDP2538179.1"/>
    </source>
</evidence>
<proteinExistence type="predicted"/>
<reference evidence="2" key="2">
    <citation type="submission" date="2023-07" db="EMBL/GenBank/DDBJ databases">
        <authorList>
            <person name="Aydin F."/>
            <person name="Tarhane S."/>
            <person name="Saticioglu I.B."/>
            <person name="Karakaya E."/>
            <person name="Abay S."/>
            <person name="Guran O."/>
            <person name="Bozkurt E."/>
            <person name="Uzum N."/>
            <person name="Olgun K."/>
            <person name="Jablonski D."/>
        </authorList>
    </citation>
    <scope>NUCLEOTIDE SEQUENCE</scope>
    <source>
        <strain evidence="2">Faydin-H75</strain>
    </source>
</reference>
<organism evidence="3 4">
    <name type="scientific">Helicobacter cappadocius</name>
    <dbReference type="NCBI Taxonomy" id="3063998"/>
    <lineage>
        <taxon>Bacteria</taxon>
        <taxon>Pseudomonadati</taxon>
        <taxon>Campylobacterota</taxon>
        <taxon>Epsilonproteobacteria</taxon>
        <taxon>Campylobacterales</taxon>
        <taxon>Helicobacteraceae</taxon>
        <taxon>Helicobacter</taxon>
    </lineage>
</organism>
<keyword evidence="1" id="KW-1133">Transmembrane helix</keyword>
<evidence type="ECO:0000313" key="4">
    <source>
        <dbReference type="Proteomes" id="UP001177258"/>
    </source>
</evidence>
<name>A0AA90PJ65_9HELI</name>
<reference evidence="2 4" key="3">
    <citation type="journal article" date="2024" name="Syst. Appl. Microbiol.">
        <title>Helicobacter cappadocius sp. nov., from lizards: The first psychrotrophic Helicobacter species.</title>
        <authorList>
            <person name="Aydin F."/>
            <person name="Tarhane S."/>
            <person name="Karakaya E."/>
            <person name="Abay S."/>
            <person name="Kayman T."/>
            <person name="Guran O."/>
            <person name="Bozkurt E."/>
            <person name="Uzum N."/>
            <person name="Avci A."/>
            <person name="Olgun K."/>
            <person name="Jablonski D."/>
            <person name="Guran C."/>
            <person name="Burcin Saticioglu I."/>
        </authorList>
    </citation>
    <scope>NUCLEOTIDE SEQUENCE [LARGE SCALE GENOMIC DNA]</scope>
    <source>
        <strain evidence="2">Faydin-H75</strain>
        <strain evidence="4">faydin-H76</strain>
    </source>
</reference>
<dbReference type="Proteomes" id="UP001240777">
    <property type="component" value="Unassembled WGS sequence"/>
</dbReference>
<sequence length="180" mass="20731">MNLSFIASKPKYIFAKITKIWFFYIILSLVILFGFMSLLKYQIFLSKARVNDYQEKQAFYHTQIGKIDAYEERILLESELAKDRAVHNLMIRDAVVNLFNIIPDQITISYIEIGNDSLSMKGSTPSKEVFNFLLQDPLKAIFGKSSVTFFALSSGWYNFVSLSKSKTSIIESPKPKETQR</sequence>
<keyword evidence="5" id="KW-1185">Reference proteome</keyword>
<evidence type="ECO:0000256" key="1">
    <source>
        <dbReference type="SAM" id="Phobius"/>
    </source>
</evidence>
<protein>
    <submittedName>
        <fullName evidence="3">Uncharacterized protein</fullName>
    </submittedName>
</protein>
<dbReference type="RefSeq" id="WP_305516157.1">
    <property type="nucleotide sequence ID" value="NZ_JAUPEV010000001.1"/>
</dbReference>
<reference evidence="3 5" key="1">
    <citation type="submission" date="2023-07" db="EMBL/GenBank/DDBJ databases">
        <title>Unpublished Manusciprt.</title>
        <authorList>
            <person name="Aydin F."/>
            <person name="Tarhane S."/>
            <person name="Saticioglu I.B."/>
            <person name="Karakaya E."/>
            <person name="Abay S."/>
            <person name="Guran O."/>
            <person name="Bozkurt E."/>
            <person name="Uzum N."/>
            <person name="Olgun K."/>
            <person name="Jablonski D."/>
        </authorList>
    </citation>
    <scope>NUCLEOTIDE SEQUENCE</scope>
    <source>
        <strain evidence="5">faydin-H75</strain>
        <strain evidence="3">Faydin-H76</strain>
    </source>
</reference>
<keyword evidence="1" id="KW-0472">Membrane</keyword>
<evidence type="ECO:0000313" key="5">
    <source>
        <dbReference type="Proteomes" id="UP001240777"/>
    </source>
</evidence>
<keyword evidence="1" id="KW-0812">Transmembrane</keyword>
<dbReference type="Proteomes" id="UP001177258">
    <property type="component" value="Unassembled WGS sequence"/>
</dbReference>
<feature type="transmembrane region" description="Helical" evidence="1">
    <location>
        <begin position="20"/>
        <end position="39"/>
    </location>
</feature>
<evidence type="ECO:0000313" key="2">
    <source>
        <dbReference type="EMBL" id="MDO7252312.1"/>
    </source>
</evidence>